<feature type="compositionally biased region" description="Basic and acidic residues" evidence="5">
    <location>
        <begin position="564"/>
        <end position="575"/>
    </location>
</feature>
<evidence type="ECO:0000256" key="2">
    <source>
        <dbReference type="ARBA" id="ARBA00023125"/>
    </source>
</evidence>
<reference evidence="6" key="1">
    <citation type="submission" date="2023-08" db="EMBL/GenBank/DDBJ databases">
        <authorList>
            <person name="Alioto T."/>
            <person name="Alioto T."/>
            <person name="Gomez Garrido J."/>
        </authorList>
    </citation>
    <scope>NUCLEOTIDE SEQUENCE</scope>
</reference>
<organism evidence="6 7">
    <name type="scientific">Xyrichtys novacula</name>
    <name type="common">Pearly razorfish</name>
    <name type="synonym">Hemipteronotus novacula</name>
    <dbReference type="NCBI Taxonomy" id="13765"/>
    <lineage>
        <taxon>Eukaryota</taxon>
        <taxon>Metazoa</taxon>
        <taxon>Chordata</taxon>
        <taxon>Craniata</taxon>
        <taxon>Vertebrata</taxon>
        <taxon>Euteleostomi</taxon>
        <taxon>Actinopterygii</taxon>
        <taxon>Neopterygii</taxon>
        <taxon>Teleostei</taxon>
        <taxon>Neoteleostei</taxon>
        <taxon>Acanthomorphata</taxon>
        <taxon>Eupercaria</taxon>
        <taxon>Labriformes</taxon>
        <taxon>Labridae</taxon>
        <taxon>Xyrichtys</taxon>
    </lineage>
</organism>
<dbReference type="GO" id="GO:0005634">
    <property type="term" value="C:nucleus"/>
    <property type="evidence" value="ECO:0007669"/>
    <property type="project" value="TreeGrafter"/>
</dbReference>
<feature type="region of interest" description="Disordered" evidence="5">
    <location>
        <begin position="642"/>
        <end position="701"/>
    </location>
</feature>
<evidence type="ECO:0000256" key="5">
    <source>
        <dbReference type="SAM" id="MobiDB-lite"/>
    </source>
</evidence>
<evidence type="ECO:0000256" key="3">
    <source>
        <dbReference type="ARBA" id="ARBA00023163"/>
    </source>
</evidence>
<keyword evidence="3" id="KW-0804">Transcription</keyword>
<sequence length="716" mass="80780">MTCVLSPDIEENANKNLKITVVYGRSRRNKRTVSEGFHQLQTELHDACQAAGPKTDCSIAMHSCKTNSGNVKTASIELPEELNFVSPAKQCSSQSSSKVKCQKRDDFATLRKPGRPAKVKISGISVTVTTVSPRQRKIQLNKDARQSPKTLIFKKVLQPEIKCAKEPRTIGYQSNRNSHTDKGVDTRDESKEKLPTQSVAVRQSMRVRKPSIHFLHAVATSTSRSYSHSNALLRRSKQFLLNKVNERKQGEQQNSAQTLGEERPLFGQERIYISEDMGRVGALSVDSIFTPTKTLRWWAASAEDKTTNQELARRIRLISDTWVPSSEENQEKELASDSKIDTKSNSPLTRKSKHSSVVRTLFDCPPNKPRACSMQQLCSWFMQTTETQSLAIVKKASSRNPYELMHFPRSTNTKSVCYSPQAERLRKHIKKFAKIMPKSPLQYQQAQKGLRGKRPKSAHIRRQLFGPGLAKGRPGQGAQWKTSQAFGKYQATLSRARTRFLSPKNREEWRKIQRTKKNPKRAVGSPDELMGSGPNPKCNALRRSVKTQLLKCFENRSATNSTEQTREPVDGRKEQNLSSKAWSPETLKECRVFLRKINSPDTESPEEECDSCTVTLDDGSPSAYHFARRERELAEVVKAVRTQRKRGTSQNASRELAGSAPKLVQEQKEIKSGRQNGKYRSPGVLSTEQPPPAKMLRQSRMRGLSGPRWCDFVLGT</sequence>
<evidence type="ECO:0000313" key="6">
    <source>
        <dbReference type="EMBL" id="CAJ1052231.1"/>
    </source>
</evidence>
<keyword evidence="1" id="KW-0805">Transcription regulation</keyword>
<dbReference type="GO" id="GO:0003677">
    <property type="term" value="F:DNA binding"/>
    <property type="evidence" value="ECO:0007669"/>
    <property type="project" value="UniProtKB-KW"/>
</dbReference>
<feature type="region of interest" description="Disordered" evidence="5">
    <location>
        <begin position="556"/>
        <end position="581"/>
    </location>
</feature>
<feature type="region of interest" description="Disordered" evidence="5">
    <location>
        <begin position="497"/>
        <end position="539"/>
    </location>
</feature>
<evidence type="ECO:0000256" key="1">
    <source>
        <dbReference type="ARBA" id="ARBA00023015"/>
    </source>
</evidence>
<dbReference type="AlphaFoldDB" id="A0AAV1EUN8"/>
<keyword evidence="7" id="KW-1185">Reference proteome</keyword>
<feature type="region of interest" description="Disordered" evidence="5">
    <location>
        <begin position="326"/>
        <end position="352"/>
    </location>
</feature>
<proteinExistence type="predicted"/>
<feature type="region of interest" description="Disordered" evidence="5">
    <location>
        <begin position="171"/>
        <end position="196"/>
    </location>
</feature>
<evidence type="ECO:0000313" key="7">
    <source>
        <dbReference type="Proteomes" id="UP001178508"/>
    </source>
</evidence>
<keyword evidence="2" id="KW-0238">DNA-binding</keyword>
<dbReference type="EMBL" id="OY660866">
    <property type="protein sequence ID" value="CAJ1052231.1"/>
    <property type="molecule type" value="Genomic_DNA"/>
</dbReference>
<keyword evidence="4" id="KW-0539">Nucleus</keyword>
<feature type="compositionally biased region" description="Basic and acidic residues" evidence="5">
    <location>
        <begin position="178"/>
        <end position="194"/>
    </location>
</feature>
<dbReference type="Pfam" id="PF15090">
    <property type="entry name" value="DUF4553"/>
    <property type="match status" value="1"/>
</dbReference>
<dbReference type="PANTHER" id="PTHR21545">
    <property type="entry name" value="TRANSCRIPTION FACTOR MLR1/2"/>
    <property type="match status" value="1"/>
</dbReference>
<dbReference type="Proteomes" id="UP001178508">
    <property type="component" value="Chromosome 3"/>
</dbReference>
<dbReference type="GO" id="GO:0006357">
    <property type="term" value="P:regulation of transcription by RNA polymerase II"/>
    <property type="evidence" value="ECO:0007669"/>
    <property type="project" value="TreeGrafter"/>
</dbReference>
<protein>
    <submittedName>
        <fullName evidence="6">Uncharacterized protein lcorl isoform X1</fullName>
    </submittedName>
</protein>
<dbReference type="InterPro" id="IPR028104">
    <property type="entry name" value="DUF4553"/>
</dbReference>
<accession>A0AAV1EUN8</accession>
<name>A0AAV1EUN8_XYRNO</name>
<feature type="compositionally biased region" description="Basic and acidic residues" evidence="5">
    <location>
        <begin position="329"/>
        <end position="342"/>
    </location>
</feature>
<evidence type="ECO:0000256" key="4">
    <source>
        <dbReference type="ARBA" id="ARBA00023242"/>
    </source>
</evidence>
<gene>
    <name evidence="6" type="ORF">XNOV1_A018028</name>
</gene>
<dbReference type="PANTHER" id="PTHR21545:SF10">
    <property type="entry name" value="LIGAND-DEPENDENT NUCLEAR RECEPTOR COREPRESSOR-LIKE PROTEIN"/>
    <property type="match status" value="1"/>
</dbReference>